<reference evidence="2" key="1">
    <citation type="submission" date="2021-10" db="EMBL/GenBank/DDBJ databases">
        <title>Melipona bicolor Genome sequencing and assembly.</title>
        <authorList>
            <person name="Araujo N.S."/>
            <person name="Arias M.C."/>
        </authorList>
    </citation>
    <scope>NUCLEOTIDE SEQUENCE</scope>
    <source>
        <strain evidence="2">USP_2M_L1-L4_2017</strain>
        <tissue evidence="2">Whole body</tissue>
    </source>
</reference>
<feature type="compositionally biased region" description="Polar residues" evidence="1">
    <location>
        <begin position="90"/>
        <end position="101"/>
    </location>
</feature>
<evidence type="ECO:0000313" key="2">
    <source>
        <dbReference type="EMBL" id="KAK1129140.1"/>
    </source>
</evidence>
<name>A0AA40G189_9HYME</name>
<dbReference type="EMBL" id="JAHYIQ010000009">
    <property type="protein sequence ID" value="KAK1129140.1"/>
    <property type="molecule type" value="Genomic_DNA"/>
</dbReference>
<keyword evidence="3" id="KW-1185">Reference proteome</keyword>
<feature type="region of interest" description="Disordered" evidence="1">
    <location>
        <begin position="87"/>
        <end position="108"/>
    </location>
</feature>
<protein>
    <submittedName>
        <fullName evidence="2">Uncharacterized protein</fullName>
    </submittedName>
</protein>
<organism evidence="2 3">
    <name type="scientific">Melipona bicolor</name>
    <dbReference type="NCBI Taxonomy" id="60889"/>
    <lineage>
        <taxon>Eukaryota</taxon>
        <taxon>Metazoa</taxon>
        <taxon>Ecdysozoa</taxon>
        <taxon>Arthropoda</taxon>
        <taxon>Hexapoda</taxon>
        <taxon>Insecta</taxon>
        <taxon>Pterygota</taxon>
        <taxon>Neoptera</taxon>
        <taxon>Endopterygota</taxon>
        <taxon>Hymenoptera</taxon>
        <taxon>Apocrita</taxon>
        <taxon>Aculeata</taxon>
        <taxon>Apoidea</taxon>
        <taxon>Anthophila</taxon>
        <taxon>Apidae</taxon>
        <taxon>Melipona</taxon>
    </lineage>
</organism>
<accession>A0AA40G189</accession>
<dbReference type="AlphaFoldDB" id="A0AA40G189"/>
<evidence type="ECO:0000313" key="3">
    <source>
        <dbReference type="Proteomes" id="UP001177670"/>
    </source>
</evidence>
<proteinExistence type="predicted"/>
<evidence type="ECO:0000256" key="1">
    <source>
        <dbReference type="SAM" id="MobiDB-lite"/>
    </source>
</evidence>
<dbReference type="Proteomes" id="UP001177670">
    <property type="component" value="Unassembled WGS sequence"/>
</dbReference>
<sequence>MCAWYRNREIASLQFDGAVIKTAQSENRDLNSGGETPQGTLRMCLRFEITNRNFGIKTVEVLSFREKQVKNPRPIRGTVRNYQPKYLCVPSSSKPRNPTSQRKMKNETKYDAIATFEERILTFNPT</sequence>
<gene>
    <name evidence="2" type="ORF">K0M31_020270</name>
</gene>
<comment type="caution">
    <text evidence="2">The sequence shown here is derived from an EMBL/GenBank/DDBJ whole genome shotgun (WGS) entry which is preliminary data.</text>
</comment>